<protein>
    <recommendedName>
        <fullName evidence="3">Calcineurin-like phosphoesterase domain-containing protein</fullName>
    </recommendedName>
</protein>
<evidence type="ECO:0008006" key="3">
    <source>
        <dbReference type="Google" id="ProtNLM"/>
    </source>
</evidence>
<keyword evidence="2" id="KW-1185">Reference proteome</keyword>
<accession>A0ABX5QN64</accession>
<evidence type="ECO:0000313" key="2">
    <source>
        <dbReference type="Proteomes" id="UP000286907"/>
    </source>
</evidence>
<organism evidence="1 2">
    <name type="scientific">Oenococcus sicerae</name>
    <dbReference type="NCBI Taxonomy" id="2203724"/>
    <lineage>
        <taxon>Bacteria</taxon>
        <taxon>Bacillati</taxon>
        <taxon>Bacillota</taxon>
        <taxon>Bacilli</taxon>
        <taxon>Lactobacillales</taxon>
        <taxon>Lactobacillaceae</taxon>
        <taxon>Oenococcus</taxon>
    </lineage>
</organism>
<gene>
    <name evidence="1" type="ORF">DLJ48_06775</name>
</gene>
<dbReference type="Proteomes" id="UP000286907">
    <property type="component" value="Chromosome"/>
</dbReference>
<dbReference type="SUPFAM" id="SSF56300">
    <property type="entry name" value="Metallo-dependent phosphatases"/>
    <property type="match status" value="1"/>
</dbReference>
<dbReference type="EMBL" id="CP029684">
    <property type="protein sequence ID" value="QAS70245.1"/>
    <property type="molecule type" value="Genomic_DNA"/>
</dbReference>
<sequence>MKWTPELLNQAKSLRSSGLAYPAIAKKIGKQINTYISASSVNHALNDFERGKYKFDKSPDGKEDFQSKADYDENGNIDNLNFSLKFADFQHRSKKTPKDILKFGGYKPSEWTLSNVTNNDWSVTNSDGLTMWNHQIKFSAKPKTSADLSTDDLIKLFNEKIDPIKLIKSPISSDRNLVIVCSDFHFGWTHYEDVIKQQQELLELIHRGWKQIWIVQLNDLIHSDDFETSKTTAGTLIDHVDYRQSIFDAEKFMFPILEAGYQRSKEFHYRAFLGNHDEDSSIGFNEMLRFKYPDMDIPDHVDFRNAFLVGKSVGIFAMHGNYAKPKTSELFAQEYPLIWAKSTFRMALLGHRHTIEQADQIGVLVNQVSTFKPKDQYEYKNGFVGNTRKMEVIEFSDTDLKDIHYI</sequence>
<reference evidence="1 2" key="1">
    <citation type="journal article" date="2019" name="Syst. Appl. Microbiol.">
        <title>Oenococcus sicerae sp. nov., isolated from French cider.</title>
        <authorList>
            <person name="Cousin F.J."/>
            <person name="Le Guellec R."/>
            <person name="Chagnot C."/>
            <person name="Goux D."/>
            <person name="Dalmasso M."/>
            <person name="Laplace J.M."/>
            <person name="Cretenet M."/>
        </authorList>
    </citation>
    <scope>NUCLEOTIDE SEQUENCE [LARGE SCALE GENOMIC DNA]</scope>
    <source>
        <strain evidence="1 2">UCMA 15228</strain>
    </source>
</reference>
<proteinExistence type="predicted"/>
<evidence type="ECO:0000313" key="1">
    <source>
        <dbReference type="EMBL" id="QAS70245.1"/>
    </source>
</evidence>
<name>A0ABX5QN64_9LACO</name>
<dbReference type="InterPro" id="IPR029052">
    <property type="entry name" value="Metallo-depent_PP-like"/>
</dbReference>
<dbReference type="RefSeq" id="WP_128686715.1">
    <property type="nucleotide sequence ID" value="NZ_CP029684.2"/>
</dbReference>